<proteinExistence type="predicted"/>
<name>A0A3G8GVL7_9BURK</name>
<evidence type="ECO:0000256" key="1">
    <source>
        <dbReference type="SAM" id="MobiDB-lite"/>
    </source>
</evidence>
<reference evidence="3" key="1">
    <citation type="submission" date="2018-11" db="EMBL/GenBank/DDBJ databases">
        <title>FDA dAtabase for Regulatory Grade micrObial Sequences (FDA-ARGOS): Supporting development and validation of Infectious Disease Dx tests.</title>
        <authorList>
            <person name="Goldberg B."/>
            <person name="Campos J."/>
            <person name="Tallon L."/>
            <person name="Sadzewicz L."/>
            <person name="Zhao X."/>
            <person name="Vavikolanu K."/>
            <person name="Mehta A."/>
            <person name="Aluvathingal J."/>
            <person name="Nadendla S."/>
            <person name="Geyer C."/>
            <person name="Nandy P."/>
            <person name="Yan Y."/>
            <person name="Sichtig H."/>
        </authorList>
    </citation>
    <scope>NUCLEOTIDE SEQUENCE [LARGE SCALE GENOMIC DNA]</scope>
    <source>
        <strain evidence="3">FDAARGOS_614</strain>
        <plasmid evidence="3">unnamed1</plasmid>
    </source>
</reference>
<protein>
    <submittedName>
        <fullName evidence="2">Uncharacterized protein</fullName>
    </submittedName>
</protein>
<dbReference type="GeneID" id="60825105"/>
<dbReference type="EMBL" id="CP033968">
    <property type="protein sequence ID" value="AZG12015.1"/>
    <property type="molecule type" value="Genomic_DNA"/>
</dbReference>
<geneLocation type="plasmid" evidence="2">
    <name>unnamed1</name>
</geneLocation>
<dbReference type="RefSeq" id="WP_017514908.1">
    <property type="nucleotide sequence ID" value="NZ_CP033968.1"/>
</dbReference>
<keyword evidence="2" id="KW-0614">Plasmid</keyword>
<evidence type="ECO:0000313" key="2">
    <source>
        <dbReference type="EMBL" id="AZG12015.1"/>
    </source>
</evidence>
<organism evidence="2 3">
    <name type="scientific">Cupriavidus pauculus</name>
    <dbReference type="NCBI Taxonomy" id="82633"/>
    <lineage>
        <taxon>Bacteria</taxon>
        <taxon>Pseudomonadati</taxon>
        <taxon>Pseudomonadota</taxon>
        <taxon>Betaproteobacteria</taxon>
        <taxon>Burkholderiales</taxon>
        <taxon>Burkholderiaceae</taxon>
        <taxon>Cupriavidus</taxon>
    </lineage>
</organism>
<evidence type="ECO:0000313" key="3">
    <source>
        <dbReference type="Proteomes" id="UP000270411"/>
    </source>
</evidence>
<accession>A0A3G8GVL7</accession>
<feature type="compositionally biased region" description="Low complexity" evidence="1">
    <location>
        <begin position="100"/>
        <end position="122"/>
    </location>
</feature>
<feature type="region of interest" description="Disordered" evidence="1">
    <location>
        <begin position="100"/>
        <end position="128"/>
    </location>
</feature>
<dbReference type="KEGG" id="cpau:EHF44_00580"/>
<gene>
    <name evidence="2" type="ORF">EHF44_00580</name>
</gene>
<dbReference type="AlphaFoldDB" id="A0A3G8GVL7"/>
<sequence length="196" mass="20825">MPKLIRVFDPDEPERRINLVIAEATCPGALEFLAEMPYRTETPLIRGVLYQWFIKHRDAGTLDDAIEEALAGPGGLIESAPHDKQVRRGAKGRSARVLKPRAISARPAARPATPSPVAEAPAEQPPPLRETVVEPIQPLLAQGMEEAETPATIVPPAIAVAANPGTVPAAHPAPASPQSIDPVALEALEKLGDMFG</sequence>
<dbReference type="Proteomes" id="UP000270411">
    <property type="component" value="Plasmid unnamed1"/>
</dbReference>
<dbReference type="OrthoDB" id="8964069at2"/>